<evidence type="ECO:0000256" key="7">
    <source>
        <dbReference type="ARBA" id="ARBA00022989"/>
    </source>
</evidence>
<keyword evidence="11" id="KW-0739">Sodium transport</keyword>
<proteinExistence type="inferred from homology"/>
<evidence type="ECO:0000256" key="2">
    <source>
        <dbReference type="ARBA" id="ARBA00006434"/>
    </source>
</evidence>
<evidence type="ECO:0000256" key="8">
    <source>
        <dbReference type="ARBA" id="ARBA00023053"/>
    </source>
</evidence>
<comment type="similarity">
    <text evidence="2 13">Belongs to the sodium:solute symporter (SSF) (TC 2.A.21) family.</text>
</comment>
<sequence>MTNTTITVIFLSLYVIGIIGVGIWNRKSENNEDFFLASRKLPAWLLAITFIASWWGGGSAIDLVDQAHRTGLNTFWIYGVPVLIATALMYLFAKGIRNVATISQPQLMKQRYNSTVSLLLTLFIIIFMVVASAVQVIIVGRFFQAIFDTSYTIGAVAGTLIVLIYSLFGGFRGVVLTDLLQFIFFLFTVLFLFYLTYDLSGGWEAVEATARANGKEGYTSFFNNVADNLAYVITFGTSWMIQANIWQRISAAKQASDAKKMMLFAFFAFIPLYLMVTYTGMFASTIYETVPASGIVPDMIDDISNPVVSALLFVGLCSAIMSTMDSLINTGALSLTVDIYQKYINTGAGERQGVYVARGSTVVMGLLALFIALEIKSVLTISWIGSDFLTSGAFVPLVLGFLWARGTSKAATVSMIFGLLFSSYNLMVALGTDLPVAWEIASTEQALIGITGSLTLFVVLSFLTTDDFEKNRAFIRKANVFHKSIREPLNSE</sequence>
<evidence type="ECO:0000256" key="13">
    <source>
        <dbReference type="RuleBase" id="RU362091"/>
    </source>
</evidence>
<comment type="caution">
    <text evidence="15">The sequence shown here is derived from an EMBL/GenBank/DDBJ whole genome shotgun (WGS) entry which is preliminary data.</text>
</comment>
<accession>A0ABU3L8P7</accession>
<evidence type="ECO:0000256" key="14">
    <source>
        <dbReference type="SAM" id="Phobius"/>
    </source>
</evidence>
<dbReference type="InterPro" id="IPR038377">
    <property type="entry name" value="Na/Glc_symporter_sf"/>
</dbReference>
<keyword evidence="4" id="KW-1003">Cell membrane</keyword>
<dbReference type="CDD" id="cd10322">
    <property type="entry name" value="SLC5sbd"/>
    <property type="match status" value="1"/>
</dbReference>
<keyword evidence="7 14" id="KW-1133">Transmembrane helix</keyword>
<keyword evidence="16" id="KW-1185">Reference proteome</keyword>
<feature type="transmembrane region" description="Helical" evidence="14">
    <location>
        <begin position="410"/>
        <end position="427"/>
    </location>
</feature>
<dbReference type="Proteomes" id="UP001250656">
    <property type="component" value="Unassembled WGS sequence"/>
</dbReference>
<evidence type="ECO:0000313" key="16">
    <source>
        <dbReference type="Proteomes" id="UP001250656"/>
    </source>
</evidence>
<feature type="transmembrane region" description="Helical" evidence="14">
    <location>
        <begin position="75"/>
        <end position="93"/>
    </location>
</feature>
<evidence type="ECO:0000256" key="3">
    <source>
        <dbReference type="ARBA" id="ARBA00022448"/>
    </source>
</evidence>
<evidence type="ECO:0000256" key="10">
    <source>
        <dbReference type="ARBA" id="ARBA00023136"/>
    </source>
</evidence>
<feature type="transmembrane region" description="Helical" evidence="14">
    <location>
        <begin position="229"/>
        <end position="249"/>
    </location>
</feature>
<dbReference type="InterPro" id="IPR050277">
    <property type="entry name" value="Sodium:Solute_Symporter"/>
</dbReference>
<evidence type="ECO:0000256" key="5">
    <source>
        <dbReference type="ARBA" id="ARBA00022692"/>
    </source>
</evidence>
<dbReference type="Pfam" id="PF00474">
    <property type="entry name" value="SSF"/>
    <property type="match status" value="1"/>
</dbReference>
<keyword evidence="6" id="KW-0769">Symport</keyword>
<feature type="transmembrane region" description="Helical" evidence="14">
    <location>
        <begin position="307"/>
        <end position="335"/>
    </location>
</feature>
<evidence type="ECO:0000256" key="12">
    <source>
        <dbReference type="ARBA" id="ARBA00033708"/>
    </source>
</evidence>
<name>A0ABU3L8P7_9FLAO</name>
<organism evidence="15 16">
    <name type="scientific">Pricia mediterranea</name>
    <dbReference type="NCBI Taxonomy" id="3076079"/>
    <lineage>
        <taxon>Bacteria</taxon>
        <taxon>Pseudomonadati</taxon>
        <taxon>Bacteroidota</taxon>
        <taxon>Flavobacteriia</taxon>
        <taxon>Flavobacteriales</taxon>
        <taxon>Flavobacteriaceae</taxon>
        <taxon>Pricia</taxon>
    </lineage>
</organism>
<evidence type="ECO:0000256" key="1">
    <source>
        <dbReference type="ARBA" id="ARBA00004651"/>
    </source>
</evidence>
<dbReference type="PANTHER" id="PTHR48086:SF3">
    <property type="entry name" value="SODIUM_PROLINE SYMPORTER"/>
    <property type="match status" value="1"/>
</dbReference>
<keyword evidence="3" id="KW-0813">Transport</keyword>
<dbReference type="RefSeq" id="WP_314015785.1">
    <property type="nucleotide sequence ID" value="NZ_JAVTTP010000001.1"/>
</dbReference>
<feature type="transmembrane region" description="Helical" evidence="14">
    <location>
        <begin position="261"/>
        <end position="287"/>
    </location>
</feature>
<feature type="transmembrane region" description="Helical" evidence="14">
    <location>
        <begin position="381"/>
        <end position="403"/>
    </location>
</feature>
<gene>
    <name evidence="15" type="ORF">RQM65_13490</name>
</gene>
<dbReference type="Gene3D" id="1.20.1730.10">
    <property type="entry name" value="Sodium/glucose cotransporter"/>
    <property type="match status" value="1"/>
</dbReference>
<dbReference type="EMBL" id="JAVTTP010000001">
    <property type="protein sequence ID" value="MDT7829681.1"/>
    <property type="molecule type" value="Genomic_DNA"/>
</dbReference>
<dbReference type="PROSITE" id="PS50283">
    <property type="entry name" value="NA_SOLUT_SYMP_3"/>
    <property type="match status" value="1"/>
</dbReference>
<comment type="catalytic activity">
    <reaction evidence="12">
        <text>L-proline(in) + Na(+)(in) = L-proline(out) + Na(+)(out)</text>
        <dbReference type="Rhea" id="RHEA:28967"/>
        <dbReference type="ChEBI" id="CHEBI:29101"/>
        <dbReference type="ChEBI" id="CHEBI:60039"/>
    </reaction>
</comment>
<feature type="transmembrane region" description="Helical" evidence="14">
    <location>
        <begin position="114"/>
        <end position="138"/>
    </location>
</feature>
<evidence type="ECO:0000256" key="4">
    <source>
        <dbReference type="ARBA" id="ARBA00022475"/>
    </source>
</evidence>
<keyword evidence="9" id="KW-0406">Ion transport</keyword>
<feature type="transmembrane region" description="Helical" evidence="14">
    <location>
        <begin position="150"/>
        <end position="168"/>
    </location>
</feature>
<keyword evidence="8" id="KW-0915">Sodium</keyword>
<evidence type="ECO:0000256" key="6">
    <source>
        <dbReference type="ARBA" id="ARBA00022847"/>
    </source>
</evidence>
<evidence type="ECO:0000313" key="15">
    <source>
        <dbReference type="EMBL" id="MDT7829681.1"/>
    </source>
</evidence>
<feature type="transmembrane region" description="Helical" evidence="14">
    <location>
        <begin position="6"/>
        <end position="24"/>
    </location>
</feature>
<evidence type="ECO:0000256" key="11">
    <source>
        <dbReference type="ARBA" id="ARBA00023201"/>
    </source>
</evidence>
<comment type="subcellular location">
    <subcellularLocation>
        <location evidence="1">Cell membrane</location>
        <topology evidence="1">Multi-pass membrane protein</topology>
    </subcellularLocation>
</comment>
<keyword evidence="10 14" id="KW-0472">Membrane</keyword>
<protein>
    <submittedName>
        <fullName evidence="15">Sodium:solute symporter family protein</fullName>
    </submittedName>
</protein>
<feature type="transmembrane region" description="Helical" evidence="14">
    <location>
        <begin position="447"/>
        <end position="465"/>
    </location>
</feature>
<feature type="transmembrane region" description="Helical" evidence="14">
    <location>
        <begin position="175"/>
        <end position="197"/>
    </location>
</feature>
<reference evidence="15 16" key="1">
    <citation type="submission" date="2023-09" db="EMBL/GenBank/DDBJ databases">
        <title>Novel taxa isolated from Blanes Bay.</title>
        <authorList>
            <person name="Rey-Velasco X."/>
            <person name="Lucena T."/>
        </authorList>
    </citation>
    <scope>NUCLEOTIDE SEQUENCE [LARGE SCALE GENOMIC DNA]</scope>
    <source>
        <strain evidence="15 16">S334</strain>
    </source>
</reference>
<dbReference type="PANTHER" id="PTHR48086">
    <property type="entry name" value="SODIUM/PROLINE SYMPORTER-RELATED"/>
    <property type="match status" value="1"/>
</dbReference>
<feature type="transmembrane region" description="Helical" evidence="14">
    <location>
        <begin position="355"/>
        <end position="375"/>
    </location>
</feature>
<keyword evidence="5 14" id="KW-0812">Transmembrane</keyword>
<evidence type="ECO:0000256" key="9">
    <source>
        <dbReference type="ARBA" id="ARBA00023065"/>
    </source>
</evidence>
<dbReference type="InterPro" id="IPR001734">
    <property type="entry name" value="Na/solute_symporter"/>
</dbReference>